<reference evidence="2 3" key="1">
    <citation type="submission" date="2017-01" db="EMBL/GenBank/DDBJ databases">
        <title>The cable genome- insights into the physiology and evolution of filamentous bacteria capable of sulfide oxidation via long distance electron transfer.</title>
        <authorList>
            <person name="Schreiber L."/>
            <person name="Bjerg J.T."/>
            <person name="Boggild A."/>
            <person name="Van De Vossenberg J."/>
            <person name="Meysman F."/>
            <person name="Nielsen L.P."/>
            <person name="Schramm A."/>
            <person name="Kjeldsen K.U."/>
        </authorList>
    </citation>
    <scope>NUCLEOTIDE SEQUENCE [LARGE SCALE GENOMIC DNA]</scope>
    <source>
        <strain evidence="2">MCF</strain>
    </source>
</reference>
<dbReference type="GO" id="GO:0003729">
    <property type="term" value="F:mRNA binding"/>
    <property type="evidence" value="ECO:0007669"/>
    <property type="project" value="TreeGrafter"/>
</dbReference>
<sequence length="190" mass="21010">MPQDQQNNHHQHHIAQALNITPEQVLATAQLLEEGATVPFISRYRKELTGSLDEVQVAAIRDQLAGLAALAKRRKTMLDSLANRELLTAELEKSLQQASDLTTLEDIFLPYKQKRKTKASVAKEKGLEPLAQAIFTGQDSAMQPTAFVDSEKEVDTEDEALAGARDIMRSGSVRMRRCGPSCADSLRTRP</sequence>
<dbReference type="Proteomes" id="UP000287853">
    <property type="component" value="Unassembled WGS sequence"/>
</dbReference>
<dbReference type="FunFam" id="1.10.10.650:FF:000001">
    <property type="entry name" value="S1 RNA-binding domain 1"/>
    <property type="match status" value="1"/>
</dbReference>
<dbReference type="EMBL" id="MTKO01000070">
    <property type="protein sequence ID" value="RWX45951.1"/>
    <property type="molecule type" value="Genomic_DNA"/>
</dbReference>
<dbReference type="InterPro" id="IPR023323">
    <property type="entry name" value="Tex-like_dom_sf"/>
</dbReference>
<dbReference type="InterPro" id="IPR023319">
    <property type="entry name" value="Tex-like_HTH_dom_sf"/>
</dbReference>
<dbReference type="InterPro" id="IPR050437">
    <property type="entry name" value="Ribos_protein_bS1-like"/>
</dbReference>
<dbReference type="GO" id="GO:0003735">
    <property type="term" value="F:structural constituent of ribosome"/>
    <property type="evidence" value="ECO:0007669"/>
    <property type="project" value="TreeGrafter"/>
</dbReference>
<protein>
    <submittedName>
        <fullName evidence="2">Tex-like protein N-terminal domain-containing protein</fullName>
    </submittedName>
</protein>
<dbReference type="SUPFAM" id="SSF158832">
    <property type="entry name" value="Tex N-terminal region-like"/>
    <property type="match status" value="1"/>
</dbReference>
<keyword evidence="3" id="KW-1185">Reference proteome</keyword>
<organism evidence="2 3">
    <name type="scientific">Candidatus Electrothrix aarhusensis</name>
    <dbReference type="NCBI Taxonomy" id="1859131"/>
    <lineage>
        <taxon>Bacteria</taxon>
        <taxon>Pseudomonadati</taxon>
        <taxon>Thermodesulfobacteriota</taxon>
        <taxon>Desulfobulbia</taxon>
        <taxon>Desulfobulbales</taxon>
        <taxon>Desulfobulbaceae</taxon>
        <taxon>Candidatus Electrothrix</taxon>
    </lineage>
</organism>
<dbReference type="AlphaFoldDB" id="A0A444IYG8"/>
<evidence type="ECO:0000313" key="2">
    <source>
        <dbReference type="EMBL" id="RWX45951.1"/>
    </source>
</evidence>
<evidence type="ECO:0000313" key="3">
    <source>
        <dbReference type="Proteomes" id="UP000287853"/>
    </source>
</evidence>
<dbReference type="Gene3D" id="1.10.3500.10">
    <property type="entry name" value="Tex N-terminal region-like"/>
    <property type="match status" value="1"/>
</dbReference>
<dbReference type="PANTHER" id="PTHR10724">
    <property type="entry name" value="30S RIBOSOMAL PROTEIN S1"/>
    <property type="match status" value="1"/>
</dbReference>
<gene>
    <name evidence="2" type="ORF">H206_00018</name>
</gene>
<dbReference type="InterPro" id="IPR018974">
    <property type="entry name" value="Tex-like_N"/>
</dbReference>
<accession>A0A444IYG8</accession>
<comment type="caution">
    <text evidence="2">The sequence shown here is derived from an EMBL/GenBank/DDBJ whole genome shotgun (WGS) entry which is preliminary data.</text>
</comment>
<dbReference type="PANTHER" id="PTHR10724:SF10">
    <property type="entry name" value="S1 RNA-BINDING DOMAIN-CONTAINING PROTEIN 1"/>
    <property type="match status" value="1"/>
</dbReference>
<dbReference type="Gene3D" id="1.10.10.650">
    <property type="entry name" value="RuvA domain 2-like"/>
    <property type="match status" value="1"/>
</dbReference>
<dbReference type="GO" id="GO:0006412">
    <property type="term" value="P:translation"/>
    <property type="evidence" value="ECO:0007669"/>
    <property type="project" value="TreeGrafter"/>
</dbReference>
<name>A0A444IYG8_9BACT</name>
<feature type="domain" description="Tex-like protein N-terminal" evidence="1">
    <location>
        <begin position="10"/>
        <end position="81"/>
    </location>
</feature>
<proteinExistence type="predicted"/>
<dbReference type="Pfam" id="PF09371">
    <property type="entry name" value="Tex_N"/>
    <property type="match status" value="1"/>
</dbReference>
<evidence type="ECO:0000259" key="1">
    <source>
        <dbReference type="Pfam" id="PF09371"/>
    </source>
</evidence>